<gene>
    <name evidence="6" type="ordered locus">PSMK_09330</name>
</gene>
<dbReference type="Proteomes" id="UP000007881">
    <property type="component" value="Chromosome"/>
</dbReference>
<dbReference type="PRINTS" id="PR01790">
    <property type="entry name" value="SMP30FAMILY"/>
</dbReference>
<evidence type="ECO:0000313" key="7">
    <source>
        <dbReference type="Proteomes" id="UP000007881"/>
    </source>
</evidence>
<dbReference type="PANTHER" id="PTHR47572:SF4">
    <property type="entry name" value="LACTONASE DRP35"/>
    <property type="match status" value="1"/>
</dbReference>
<feature type="region of interest" description="Disordered" evidence="4">
    <location>
        <begin position="1"/>
        <end position="21"/>
    </location>
</feature>
<dbReference type="AlphaFoldDB" id="I0ICV4"/>
<keyword evidence="3" id="KW-0862">Zinc</keyword>
<evidence type="ECO:0000256" key="3">
    <source>
        <dbReference type="PIRSR" id="PIRSR605511-2"/>
    </source>
</evidence>
<dbReference type="GO" id="GO:0046872">
    <property type="term" value="F:metal ion binding"/>
    <property type="evidence" value="ECO:0007669"/>
    <property type="project" value="UniProtKB-KW"/>
</dbReference>
<dbReference type="SUPFAM" id="SSF63829">
    <property type="entry name" value="Calcium-dependent phosphotriesterase"/>
    <property type="match status" value="1"/>
</dbReference>
<keyword evidence="1 6" id="KW-0378">Hydrolase</keyword>
<dbReference type="RefSeq" id="WP_014436311.1">
    <property type="nucleotide sequence ID" value="NC_017080.1"/>
</dbReference>
<keyword evidence="7" id="KW-1185">Reference proteome</keyword>
<dbReference type="EC" id="3.1.8.2" evidence="6"/>
<dbReference type="InterPro" id="IPR005511">
    <property type="entry name" value="SMP-30"/>
</dbReference>
<feature type="active site" description="Proton donor/acceptor" evidence="2">
    <location>
        <position position="197"/>
    </location>
</feature>
<evidence type="ECO:0000256" key="4">
    <source>
        <dbReference type="SAM" id="MobiDB-lite"/>
    </source>
</evidence>
<proteinExistence type="predicted"/>
<dbReference type="KEGG" id="phm:PSMK_09330"/>
<dbReference type="InterPro" id="IPR013658">
    <property type="entry name" value="SGL"/>
</dbReference>
<dbReference type="InterPro" id="IPR051262">
    <property type="entry name" value="SMP-30/CGR1_Lactonase"/>
</dbReference>
<sequence>MLTTPPRRLAAPVPGAEGPIQDHDGRWFVVSSAGPILELLDGGGTREHARTDGGPAGMQVDADNRLWLIDSKLGVLRIDPDGSVEPVVTEQDGRPLKGCNDGALDDDGNLYFTVPDGSGLDARHGRVCCRLLDGTVRTVAEGFAFCNGLAVGPDNRTLIVAETMTRKLIAFDLPEPGVLANRRDFATLPGGNEIGADGIDFDAEGRLVVANYGEGELDVFDADGGLLDRVELPFGEVTNLHLGGPDGRDLILTEHETPGVWKTRWPVPGIRQSRACRPR</sequence>
<protein>
    <submittedName>
        <fullName evidence="6">Putative diisopropyl-fluorophosphatase</fullName>
        <ecNumber evidence="6">3.1.8.2</ecNumber>
    </submittedName>
</protein>
<dbReference type="InterPro" id="IPR011042">
    <property type="entry name" value="6-blade_b-propeller_TolB-like"/>
</dbReference>
<evidence type="ECO:0000259" key="5">
    <source>
        <dbReference type="Pfam" id="PF08450"/>
    </source>
</evidence>
<feature type="domain" description="SMP-30/Gluconolactonase/LRE-like region" evidence="5">
    <location>
        <begin position="16"/>
        <end position="253"/>
    </location>
</feature>
<dbReference type="eggNOG" id="COG3386">
    <property type="taxonomic scope" value="Bacteria"/>
</dbReference>
<feature type="binding site" evidence="3">
    <location>
        <position position="147"/>
    </location>
    <ligand>
        <name>a divalent metal cation</name>
        <dbReference type="ChEBI" id="CHEBI:60240"/>
    </ligand>
</feature>
<evidence type="ECO:0000256" key="2">
    <source>
        <dbReference type="PIRSR" id="PIRSR605511-1"/>
    </source>
</evidence>
<feature type="binding site" evidence="3">
    <location>
        <position position="100"/>
    </location>
    <ligand>
        <name>substrate</name>
    </ligand>
</feature>
<dbReference type="Pfam" id="PF08450">
    <property type="entry name" value="SGL"/>
    <property type="match status" value="1"/>
</dbReference>
<dbReference type="GO" id="GO:0016787">
    <property type="term" value="F:hydrolase activity"/>
    <property type="evidence" value="ECO:0007669"/>
    <property type="project" value="UniProtKB-KW"/>
</dbReference>
<dbReference type="EMBL" id="AP012338">
    <property type="protein sequence ID" value="BAM03092.1"/>
    <property type="molecule type" value="Genomic_DNA"/>
</dbReference>
<evidence type="ECO:0000313" key="6">
    <source>
        <dbReference type="EMBL" id="BAM03092.1"/>
    </source>
</evidence>
<organism evidence="6 7">
    <name type="scientific">Phycisphaera mikurensis (strain NBRC 102666 / KCTC 22515 / FYK2301M01)</name>
    <dbReference type="NCBI Taxonomy" id="1142394"/>
    <lineage>
        <taxon>Bacteria</taxon>
        <taxon>Pseudomonadati</taxon>
        <taxon>Planctomycetota</taxon>
        <taxon>Phycisphaerae</taxon>
        <taxon>Phycisphaerales</taxon>
        <taxon>Phycisphaeraceae</taxon>
        <taxon>Phycisphaera</taxon>
    </lineage>
</organism>
<feature type="binding site" evidence="3">
    <location>
        <position position="197"/>
    </location>
    <ligand>
        <name>a divalent metal cation</name>
        <dbReference type="ChEBI" id="CHEBI:60240"/>
    </ligand>
</feature>
<dbReference type="PANTHER" id="PTHR47572">
    <property type="entry name" value="LIPOPROTEIN-RELATED"/>
    <property type="match status" value="1"/>
</dbReference>
<reference evidence="6 7" key="1">
    <citation type="submission" date="2012-02" db="EMBL/GenBank/DDBJ databases">
        <title>Complete genome sequence of Phycisphaera mikurensis NBRC 102666.</title>
        <authorList>
            <person name="Ankai A."/>
            <person name="Hosoyama A."/>
            <person name="Terui Y."/>
            <person name="Sekine M."/>
            <person name="Fukai R."/>
            <person name="Kato Y."/>
            <person name="Nakamura S."/>
            <person name="Yamada-Narita S."/>
            <person name="Kawakoshi A."/>
            <person name="Fukunaga Y."/>
            <person name="Yamazaki S."/>
            <person name="Fujita N."/>
        </authorList>
    </citation>
    <scope>NUCLEOTIDE SEQUENCE [LARGE SCALE GENOMIC DNA]</scope>
    <source>
        <strain evidence="7">NBRC 102666 / KCTC 22515 / FYK2301M01</strain>
    </source>
</reference>
<dbReference type="OrthoDB" id="2633250at2"/>
<comment type="cofactor">
    <cofactor evidence="3">
        <name>Zn(2+)</name>
        <dbReference type="ChEBI" id="CHEBI:29105"/>
    </cofactor>
    <text evidence="3">Binds 1 divalent metal cation per subunit.</text>
</comment>
<dbReference type="HOGENOM" id="CLU_881485_0_0_0"/>
<dbReference type="STRING" id="1142394.PSMK_09330"/>
<evidence type="ECO:0000256" key="1">
    <source>
        <dbReference type="ARBA" id="ARBA00022801"/>
    </source>
</evidence>
<name>I0ICV4_PHYMF</name>
<dbReference type="Gene3D" id="2.120.10.30">
    <property type="entry name" value="TolB, C-terminal domain"/>
    <property type="match status" value="1"/>
</dbReference>
<accession>I0ICV4</accession>
<keyword evidence="3" id="KW-0479">Metal-binding</keyword>